<dbReference type="PANTHER" id="PTHR30273">
    <property type="entry name" value="PERIPLASMIC SIGNAL SENSOR AND SIGMA FACTOR ACTIVATOR FECR-RELATED"/>
    <property type="match status" value="1"/>
</dbReference>
<feature type="domain" description="FecR protein" evidence="2">
    <location>
        <begin position="186"/>
        <end position="281"/>
    </location>
</feature>
<keyword evidence="1" id="KW-0472">Membrane</keyword>
<evidence type="ECO:0000313" key="4">
    <source>
        <dbReference type="EMBL" id="PRZ28156.1"/>
    </source>
</evidence>
<dbReference type="Proteomes" id="UP000184384">
    <property type="component" value="Unassembled WGS sequence"/>
</dbReference>
<sequence>MNTIPPNILAIISTYTSKEIGEVEFVVLKQWIDESSENEALFSEYLLFYKKSRRIAFAETADKDKAWQNILSQLERPLESANVREKPKYRRRIIKQASAVMKYAAVVIFFLTMGYFYFQKDFLDKSAFKVPAEAITLQLENGAIQIIKDDGSSQIIDANGNVVGSQKGNQLVYSNTVVKDSLVYNTINVPYGKRFELQLSDGTSVHLNSGTSLKYPVRFIKGESRQVFLDGEAYFDVTKDSKHPFVVRSNDMDVKVLGTRFNVTSYHKDEKTYAVLVEGSVAAYSKLIENEHVLLKPGNRAYFENKQLKTEAVDIDKYVAWVSGELMFIDDSFGVIANKLERKYNVDIVNNYDDLNDIVITATFKEENIYQVLKTFQTYKAFDFTINNRVITITKPKKMQQN</sequence>
<keyword evidence="1" id="KW-0812">Transmembrane</keyword>
<dbReference type="AlphaFoldDB" id="A0A1M5IY05"/>
<dbReference type="InterPro" id="IPR012373">
    <property type="entry name" value="Ferrdict_sens_TM"/>
</dbReference>
<accession>A0A1M5IY05</accession>
<dbReference type="InterPro" id="IPR032508">
    <property type="entry name" value="FecR_C"/>
</dbReference>
<reference evidence="6" key="2">
    <citation type="submission" date="2016-11" db="EMBL/GenBank/DDBJ databases">
        <authorList>
            <person name="Varghese N."/>
            <person name="Submissions S."/>
        </authorList>
    </citation>
    <scope>NUCLEOTIDE SEQUENCE [LARGE SCALE GENOMIC DNA]</scope>
    <source>
        <strain evidence="6">DSM 19729</strain>
    </source>
</reference>
<name>A0A1M5IY05_9FLAO</name>
<dbReference type="RefSeq" id="WP_072939145.1">
    <property type="nucleotide sequence ID" value="NZ_FQWO01000001.1"/>
</dbReference>
<organism evidence="5 6">
    <name type="scientific">Flavobacterium granuli</name>
    <dbReference type="NCBI Taxonomy" id="280093"/>
    <lineage>
        <taxon>Bacteria</taxon>
        <taxon>Pseudomonadati</taxon>
        <taxon>Bacteroidota</taxon>
        <taxon>Flavobacteriia</taxon>
        <taxon>Flavobacteriales</taxon>
        <taxon>Flavobacteriaceae</taxon>
        <taxon>Flavobacterium</taxon>
    </lineage>
</organism>
<evidence type="ECO:0000259" key="2">
    <source>
        <dbReference type="Pfam" id="PF04773"/>
    </source>
</evidence>
<evidence type="ECO:0000313" key="7">
    <source>
        <dbReference type="Proteomes" id="UP000237771"/>
    </source>
</evidence>
<dbReference type="EMBL" id="FQWO01000001">
    <property type="protein sequence ID" value="SHG33202.1"/>
    <property type="molecule type" value="Genomic_DNA"/>
</dbReference>
<dbReference type="Pfam" id="PF04773">
    <property type="entry name" value="FecR"/>
    <property type="match status" value="1"/>
</dbReference>
<proteinExistence type="predicted"/>
<reference evidence="5" key="1">
    <citation type="submission" date="2016-11" db="EMBL/GenBank/DDBJ databases">
        <authorList>
            <person name="Jaros S."/>
            <person name="Januszkiewicz K."/>
            <person name="Wedrychowicz H."/>
        </authorList>
    </citation>
    <scope>NUCLEOTIDE SEQUENCE [LARGE SCALE GENOMIC DNA]</scope>
    <source>
        <strain evidence="5">DSM 19729</strain>
    </source>
</reference>
<gene>
    <name evidence="4" type="ORF">BC624_101446</name>
    <name evidence="5" type="ORF">SAMN05443373_101446</name>
</gene>
<dbReference type="PANTHER" id="PTHR30273:SF2">
    <property type="entry name" value="PROTEIN FECR"/>
    <property type="match status" value="1"/>
</dbReference>
<dbReference type="Proteomes" id="UP000237771">
    <property type="component" value="Unassembled WGS sequence"/>
</dbReference>
<protein>
    <submittedName>
        <fullName evidence="5">FecR family protein</fullName>
    </submittedName>
</protein>
<dbReference type="STRING" id="280093.SAMN05443373_101446"/>
<keyword evidence="7" id="KW-1185">Reference proteome</keyword>
<dbReference type="Gene3D" id="3.55.50.30">
    <property type="match status" value="1"/>
</dbReference>
<dbReference type="Gene3D" id="2.60.120.1440">
    <property type="match status" value="1"/>
</dbReference>
<dbReference type="GO" id="GO:0016989">
    <property type="term" value="F:sigma factor antagonist activity"/>
    <property type="evidence" value="ECO:0007669"/>
    <property type="project" value="TreeGrafter"/>
</dbReference>
<keyword evidence="1" id="KW-1133">Transmembrane helix</keyword>
<evidence type="ECO:0000256" key="1">
    <source>
        <dbReference type="SAM" id="Phobius"/>
    </source>
</evidence>
<feature type="domain" description="Protein FecR C-terminal" evidence="3">
    <location>
        <begin position="326"/>
        <end position="393"/>
    </location>
</feature>
<reference evidence="4 7" key="3">
    <citation type="submission" date="2018-03" db="EMBL/GenBank/DDBJ databases">
        <title>Genomic Encyclopedia of Archaeal and Bacterial Type Strains, Phase II (KMG-II): from individual species to whole genera.</title>
        <authorList>
            <person name="Goeker M."/>
        </authorList>
    </citation>
    <scope>NUCLEOTIDE SEQUENCE [LARGE SCALE GENOMIC DNA]</scope>
    <source>
        <strain evidence="4 7">DSM 17797</strain>
    </source>
</reference>
<dbReference type="FunFam" id="2.60.120.1440:FF:000001">
    <property type="entry name" value="Putative anti-sigma factor"/>
    <property type="match status" value="1"/>
</dbReference>
<evidence type="ECO:0000259" key="3">
    <source>
        <dbReference type="Pfam" id="PF16344"/>
    </source>
</evidence>
<evidence type="ECO:0000313" key="6">
    <source>
        <dbReference type="Proteomes" id="UP000184384"/>
    </source>
</evidence>
<dbReference type="InterPro" id="IPR006860">
    <property type="entry name" value="FecR"/>
</dbReference>
<feature type="transmembrane region" description="Helical" evidence="1">
    <location>
        <begin position="100"/>
        <end position="118"/>
    </location>
</feature>
<evidence type="ECO:0000313" key="5">
    <source>
        <dbReference type="EMBL" id="SHG33202.1"/>
    </source>
</evidence>
<dbReference type="Pfam" id="PF16344">
    <property type="entry name" value="FecR_C"/>
    <property type="match status" value="1"/>
</dbReference>
<dbReference type="EMBL" id="PVUB01000001">
    <property type="protein sequence ID" value="PRZ28156.1"/>
    <property type="molecule type" value="Genomic_DNA"/>
</dbReference>